<dbReference type="AlphaFoldDB" id="A0A2T2ZSD8"/>
<evidence type="ECO:0000313" key="2">
    <source>
        <dbReference type="Proteomes" id="UP000241462"/>
    </source>
</evidence>
<protein>
    <recommendedName>
        <fullName evidence="3">Helix-turn-helix-domain containing protein type</fullName>
    </recommendedName>
</protein>
<dbReference type="Gene3D" id="1.20.120.450">
    <property type="entry name" value="dinb family like domain"/>
    <property type="match status" value="1"/>
</dbReference>
<dbReference type="InterPro" id="IPR018531">
    <property type="entry name" value="DUF1993"/>
</dbReference>
<keyword evidence="2" id="KW-1185">Reference proteome</keyword>
<dbReference type="InParanoid" id="A0A2T2ZSD8"/>
<reference evidence="1 2" key="1">
    <citation type="journal article" date="2018" name="Mycol. Prog.">
        <title>Coniella lustricola, a new species from submerged detritus.</title>
        <authorList>
            <person name="Raudabaugh D.B."/>
            <person name="Iturriaga T."/>
            <person name="Carver A."/>
            <person name="Mondo S."/>
            <person name="Pangilinan J."/>
            <person name="Lipzen A."/>
            <person name="He G."/>
            <person name="Amirebrahimi M."/>
            <person name="Grigoriev I.V."/>
            <person name="Miller A.N."/>
        </authorList>
    </citation>
    <scope>NUCLEOTIDE SEQUENCE [LARGE SCALE GENOMIC DNA]</scope>
    <source>
        <strain evidence="1 2">B22-T-1</strain>
    </source>
</reference>
<dbReference type="PANTHER" id="PTHR36922:SF1">
    <property type="entry name" value="DUF1993 DOMAIN-CONTAINING PROTEIN"/>
    <property type="match status" value="1"/>
</dbReference>
<dbReference type="PANTHER" id="PTHR36922">
    <property type="entry name" value="BLL2446 PROTEIN"/>
    <property type="match status" value="1"/>
</dbReference>
<dbReference type="SUPFAM" id="SSF109854">
    <property type="entry name" value="DinB/YfiT-like putative metalloenzymes"/>
    <property type="match status" value="1"/>
</dbReference>
<gene>
    <name evidence="1" type="ORF">BD289DRAFT_379682</name>
</gene>
<organism evidence="1 2">
    <name type="scientific">Coniella lustricola</name>
    <dbReference type="NCBI Taxonomy" id="2025994"/>
    <lineage>
        <taxon>Eukaryota</taxon>
        <taxon>Fungi</taxon>
        <taxon>Dikarya</taxon>
        <taxon>Ascomycota</taxon>
        <taxon>Pezizomycotina</taxon>
        <taxon>Sordariomycetes</taxon>
        <taxon>Sordariomycetidae</taxon>
        <taxon>Diaporthales</taxon>
        <taxon>Schizoparmaceae</taxon>
        <taxon>Coniella</taxon>
    </lineage>
</organism>
<dbReference type="Pfam" id="PF09351">
    <property type="entry name" value="DUF1993"/>
    <property type="match status" value="1"/>
</dbReference>
<name>A0A2T2ZSD8_9PEZI</name>
<evidence type="ECO:0000313" key="1">
    <source>
        <dbReference type="EMBL" id="PSR75013.1"/>
    </source>
</evidence>
<evidence type="ECO:0008006" key="3">
    <source>
        <dbReference type="Google" id="ProtNLM"/>
    </source>
</evidence>
<dbReference type="OrthoDB" id="3724345at2759"/>
<dbReference type="Proteomes" id="UP000241462">
    <property type="component" value="Unassembled WGS sequence"/>
</dbReference>
<dbReference type="EMBL" id="KZ678811">
    <property type="protein sequence ID" value="PSR75013.1"/>
    <property type="molecule type" value="Genomic_DNA"/>
</dbReference>
<sequence length="171" mass="18987">MSTYEIVAPLFISGLQTYDHILSQAETFAKEKGLNVDETFFEARLIDDQLPLKFQVQNTTSLAQINIGRLIGEEVTPFDKDETTVADLRKRVQKTLEWLKSVDASKAANKEGESVSLPALGNTHQVPAKVAVLTHGLPNYFFHLNAGYAILRSKGVPLGKKDYLTTFLTFA</sequence>
<accession>A0A2T2ZSD8</accession>
<dbReference type="InterPro" id="IPR034660">
    <property type="entry name" value="DinB/YfiT-like"/>
</dbReference>
<dbReference type="STRING" id="2025994.A0A2T2ZSD8"/>
<proteinExistence type="predicted"/>